<protein>
    <submittedName>
        <fullName evidence="1">Uncharacterized protein</fullName>
    </submittedName>
</protein>
<organism evidence="1 2">
    <name type="scientific">Serratia quinivorans</name>
    <dbReference type="NCBI Taxonomy" id="137545"/>
    <lineage>
        <taxon>Bacteria</taxon>
        <taxon>Pseudomonadati</taxon>
        <taxon>Pseudomonadota</taxon>
        <taxon>Gammaproteobacteria</taxon>
        <taxon>Enterobacterales</taxon>
        <taxon>Yersiniaceae</taxon>
        <taxon>Serratia</taxon>
    </lineage>
</organism>
<proteinExistence type="predicted"/>
<dbReference type="Proteomes" id="UP000255529">
    <property type="component" value="Unassembled WGS sequence"/>
</dbReference>
<reference evidence="1 2" key="1">
    <citation type="submission" date="2018-06" db="EMBL/GenBank/DDBJ databases">
        <authorList>
            <consortium name="Pathogen Informatics"/>
            <person name="Doyle S."/>
        </authorList>
    </citation>
    <scope>NUCLEOTIDE SEQUENCE [LARGE SCALE GENOMIC DNA]</scope>
    <source>
        <strain evidence="1 2">NCTC11544</strain>
    </source>
</reference>
<sequence length="123" mass="14318">MNGGFMGAITQSQETRKLPFRDFCVEWRENAKINQNVACRHFNANHNSQEQADEDREVILFRANRIAERQGKKKPFRTSDAKRRFETFTEAERELIVLAMNAESKLGRCLPKFISIADRTLNL</sequence>
<accession>A0A380AB16</accession>
<evidence type="ECO:0000313" key="1">
    <source>
        <dbReference type="EMBL" id="SUI77134.1"/>
    </source>
</evidence>
<name>A0A380AB16_9GAMM</name>
<evidence type="ECO:0000313" key="2">
    <source>
        <dbReference type="Proteomes" id="UP000255529"/>
    </source>
</evidence>
<dbReference type="AlphaFoldDB" id="A0A380AB16"/>
<dbReference type="EMBL" id="UGYN01000002">
    <property type="protein sequence ID" value="SUI77134.1"/>
    <property type="molecule type" value="Genomic_DNA"/>
</dbReference>
<gene>
    <name evidence="1" type="ORF">NCTC11544_03894</name>
</gene>